<keyword evidence="3" id="KW-1185">Reference proteome</keyword>
<dbReference type="AlphaFoldDB" id="A0A194S292"/>
<dbReference type="OMA" id="NGSWHLA"/>
<evidence type="ECO:0000313" key="3">
    <source>
        <dbReference type="Proteomes" id="UP000053890"/>
    </source>
</evidence>
<dbReference type="STRING" id="578459.A0A194S292"/>
<feature type="transmembrane region" description="Helical" evidence="1">
    <location>
        <begin position="37"/>
        <end position="58"/>
    </location>
</feature>
<dbReference type="OrthoDB" id="1684102at2759"/>
<keyword evidence="1" id="KW-1133">Transmembrane helix</keyword>
<reference evidence="2 3" key="1">
    <citation type="journal article" date="2015" name="Front. Microbiol.">
        <title>Genome sequence of the plant growth promoting endophytic yeast Rhodotorula graminis WP1.</title>
        <authorList>
            <person name="Firrincieli A."/>
            <person name="Otillar R."/>
            <person name="Salamov A."/>
            <person name="Schmutz J."/>
            <person name="Khan Z."/>
            <person name="Redman R.S."/>
            <person name="Fleck N.D."/>
            <person name="Lindquist E."/>
            <person name="Grigoriev I.V."/>
            <person name="Doty S.L."/>
        </authorList>
    </citation>
    <scope>NUCLEOTIDE SEQUENCE [LARGE SCALE GENOMIC DNA]</scope>
    <source>
        <strain evidence="2 3">WP1</strain>
    </source>
</reference>
<sequence>MTEDILPHVPSALPLVVVDYLLGSLTHTSPLRRRTALVLVLVSSFLAVRILVSIHAVLNPPRVAPPSLWELEDALALNYVPSPPTGAQQAAHSRLVSLIESRKSAYPPSLFRGASLRSEASPAVGVTAVVLHWKRRKGLELVVRHITRYPFIREVIVWNNRPGVDLSSEDLIISSPPGSDLPPAKLRIVNSPSNVHDAGKHLACSMASFEHCYFNDDDWLNVYMDATYTKYLECCSGRGVTGAGGTGGRIASNTLPIIHLEHRRWRFEHSGIGLHTGFTWLGTGSFAPRHLSRRFMQQQQAAPVALSRAQSLVADMFFSLWTNTYPEQMPNDLVPIDVEGGEVGWSRGEGVDQWAIVYGNIRSAIRTLYTVLSLASPTLSPSLFPLATPPAESHTRAPCSNDGCLFTTSLTPFPPASALSTSYALEPSGSRSSPSSRAARAWRALTGHHGGGAAANVIDVRRARGEQRAHERVLREQRRELERTRGRPRGLDPLASGWSVREHEERWNELVRPRVAAGGTESAWPDEGWWTRNGSWHLAVDGRGTDTCWESFRPPEADDHFGLTFVKPRHVRELTLVGSLDLANIVAWEDLSGGSDSWEVLSVRGDGTGGWEPRSLVGKPRVKPLSSTTVSVTVLLDPIRTPTTFAVPHEGNYEVDEEGREVAIRKLKVVSRGRKRDRVRVCSWDLDGWKV</sequence>
<keyword evidence="1" id="KW-0812">Transmembrane</keyword>
<dbReference type="Proteomes" id="UP000053890">
    <property type="component" value="Unassembled WGS sequence"/>
</dbReference>
<dbReference type="EMBL" id="KQ474079">
    <property type="protein sequence ID" value="KPV74853.1"/>
    <property type="molecule type" value="Genomic_DNA"/>
</dbReference>
<organism evidence="2 3">
    <name type="scientific">Rhodotorula graminis (strain WP1)</name>
    <dbReference type="NCBI Taxonomy" id="578459"/>
    <lineage>
        <taxon>Eukaryota</taxon>
        <taxon>Fungi</taxon>
        <taxon>Dikarya</taxon>
        <taxon>Basidiomycota</taxon>
        <taxon>Pucciniomycotina</taxon>
        <taxon>Microbotryomycetes</taxon>
        <taxon>Sporidiobolales</taxon>
        <taxon>Sporidiobolaceae</taxon>
        <taxon>Rhodotorula</taxon>
    </lineage>
</organism>
<dbReference type="GeneID" id="28977454"/>
<feature type="transmembrane region" description="Helical" evidence="1">
    <location>
        <begin position="6"/>
        <end position="25"/>
    </location>
</feature>
<evidence type="ECO:0000313" key="2">
    <source>
        <dbReference type="EMBL" id="KPV74853.1"/>
    </source>
</evidence>
<evidence type="ECO:0000256" key="1">
    <source>
        <dbReference type="SAM" id="Phobius"/>
    </source>
</evidence>
<dbReference type="RefSeq" id="XP_018270902.1">
    <property type="nucleotide sequence ID" value="XM_018417006.1"/>
</dbReference>
<gene>
    <name evidence="2" type="ORF">RHOBADRAFT_53786</name>
</gene>
<name>A0A194S292_RHOGW</name>
<protein>
    <submittedName>
        <fullName evidence="2">Uncharacterized protein</fullName>
    </submittedName>
</protein>
<proteinExistence type="predicted"/>
<keyword evidence="1" id="KW-0472">Membrane</keyword>
<accession>A0A194S292</accession>